<dbReference type="EMBL" id="CP093547">
    <property type="protein sequence ID" value="UNP30089.1"/>
    <property type="molecule type" value="Genomic_DNA"/>
</dbReference>
<gene>
    <name evidence="1" type="ORF">MOV92_02030</name>
</gene>
<protein>
    <submittedName>
        <fullName evidence="1">Uncharacterized protein</fullName>
    </submittedName>
</protein>
<name>A0ABY3XBU8_9GAMM</name>
<keyword evidence="2" id="KW-1185">Reference proteome</keyword>
<accession>A0ABY3XBU8</accession>
<proteinExistence type="predicted"/>
<sequence length="93" mass="10115">MKIFVTTDDVLDAVHAVIRDGFVAVQGPKGPAKTYCHRVVRALHRHDKVLPAIGFESAPNRGSVYVVYDVNRFMAGEAELRQQIVALDAAAPG</sequence>
<evidence type="ECO:0000313" key="1">
    <source>
        <dbReference type="EMBL" id="UNP30089.1"/>
    </source>
</evidence>
<dbReference type="Proteomes" id="UP000829194">
    <property type="component" value="Chromosome"/>
</dbReference>
<dbReference type="RefSeq" id="WP_057941371.1">
    <property type="nucleotide sequence ID" value="NZ_CP011131.1"/>
</dbReference>
<reference evidence="1 2" key="1">
    <citation type="submission" date="2022-03" db="EMBL/GenBank/DDBJ databases">
        <title>Complete genome sequence of Lysobacter capsici VKM B-2533 and Lysobacter gummosus 10.1.1, promising sources of lytic agents.</title>
        <authorList>
            <person name="Tarlachkov S.V."/>
            <person name="Kudryakova I.V."/>
            <person name="Afoshin A.S."/>
            <person name="Leontyevskaya E.A."/>
            <person name="Leontyevskaya N.V."/>
        </authorList>
    </citation>
    <scope>NUCLEOTIDE SEQUENCE [LARGE SCALE GENOMIC DNA]</scope>
    <source>
        <strain evidence="1 2">10.1.1</strain>
    </source>
</reference>
<evidence type="ECO:0000313" key="2">
    <source>
        <dbReference type="Proteomes" id="UP000829194"/>
    </source>
</evidence>
<organism evidence="1 2">
    <name type="scientific">Lysobacter gummosus</name>
    <dbReference type="NCBI Taxonomy" id="262324"/>
    <lineage>
        <taxon>Bacteria</taxon>
        <taxon>Pseudomonadati</taxon>
        <taxon>Pseudomonadota</taxon>
        <taxon>Gammaproteobacteria</taxon>
        <taxon>Lysobacterales</taxon>
        <taxon>Lysobacteraceae</taxon>
        <taxon>Lysobacter</taxon>
    </lineage>
</organism>